<comment type="subcellular location">
    <subcellularLocation>
        <location evidence="1 10">Cell membrane</location>
        <topology evidence="1 10">Multi-pass membrane protein</topology>
    </subcellularLocation>
</comment>
<keyword evidence="5 10" id="KW-0812">Transmembrane</keyword>
<keyword evidence="7 10" id="KW-1133">Transmembrane helix</keyword>
<evidence type="ECO:0000256" key="7">
    <source>
        <dbReference type="ARBA" id="ARBA00022989"/>
    </source>
</evidence>
<evidence type="ECO:0000313" key="12">
    <source>
        <dbReference type="EMBL" id="MEE3719457.1"/>
    </source>
</evidence>
<feature type="compositionally biased region" description="Low complexity" evidence="11">
    <location>
        <begin position="111"/>
        <end position="134"/>
    </location>
</feature>
<evidence type="ECO:0000256" key="10">
    <source>
        <dbReference type="RuleBase" id="RU365087"/>
    </source>
</evidence>
<dbReference type="InterPro" id="IPR004692">
    <property type="entry name" value="SecG"/>
</dbReference>
<keyword evidence="6 10" id="KW-0653">Protein transport</keyword>
<evidence type="ECO:0000256" key="4">
    <source>
        <dbReference type="ARBA" id="ARBA00022475"/>
    </source>
</evidence>
<dbReference type="GO" id="GO:0015450">
    <property type="term" value="F:protein-transporting ATPase activity"/>
    <property type="evidence" value="ECO:0007669"/>
    <property type="project" value="UniProtKB-UniRule"/>
</dbReference>
<evidence type="ECO:0000313" key="13">
    <source>
        <dbReference type="Proteomes" id="UP001333818"/>
    </source>
</evidence>
<organism evidence="12 13">
    <name type="scientific">Tumidithrix elongata BACA0141</name>
    <dbReference type="NCBI Taxonomy" id="2716417"/>
    <lineage>
        <taxon>Bacteria</taxon>
        <taxon>Bacillati</taxon>
        <taxon>Cyanobacteriota</taxon>
        <taxon>Cyanophyceae</taxon>
        <taxon>Pseudanabaenales</taxon>
        <taxon>Pseudanabaenaceae</taxon>
        <taxon>Tumidithrix</taxon>
        <taxon>Tumidithrix elongata</taxon>
    </lineage>
</organism>
<comment type="similarity">
    <text evidence="2 10">Belongs to the SecG family.</text>
</comment>
<feature type="compositionally biased region" description="Low complexity" evidence="11">
    <location>
        <begin position="89"/>
        <end position="103"/>
    </location>
</feature>
<dbReference type="GO" id="GO:0009306">
    <property type="term" value="P:protein secretion"/>
    <property type="evidence" value="ECO:0007669"/>
    <property type="project" value="UniProtKB-UniRule"/>
</dbReference>
<name>A0AAW9PY93_9CYAN</name>
<dbReference type="GO" id="GO:0005886">
    <property type="term" value="C:plasma membrane"/>
    <property type="evidence" value="ECO:0007669"/>
    <property type="project" value="UniProtKB-SubCell"/>
</dbReference>
<dbReference type="PANTHER" id="PTHR34182">
    <property type="entry name" value="PROTEIN-EXPORT MEMBRANE PROTEIN SECG"/>
    <property type="match status" value="1"/>
</dbReference>
<keyword evidence="4 10" id="KW-1003">Cell membrane</keyword>
<feature type="region of interest" description="Disordered" evidence="11">
    <location>
        <begin position="84"/>
        <end position="134"/>
    </location>
</feature>
<dbReference type="NCBIfam" id="TIGR00810">
    <property type="entry name" value="secG"/>
    <property type="match status" value="1"/>
</dbReference>
<protein>
    <recommendedName>
        <fullName evidence="10">Protein-export membrane protein SecG</fullName>
    </recommendedName>
</protein>
<dbReference type="RefSeq" id="WP_330485893.1">
    <property type="nucleotide sequence ID" value="NZ_JAZBJZ010000134.1"/>
</dbReference>
<evidence type="ECO:0000256" key="11">
    <source>
        <dbReference type="SAM" id="MobiDB-lite"/>
    </source>
</evidence>
<accession>A0AAW9PY93</accession>
<evidence type="ECO:0000256" key="9">
    <source>
        <dbReference type="ARBA" id="ARBA00023136"/>
    </source>
</evidence>
<evidence type="ECO:0000256" key="3">
    <source>
        <dbReference type="ARBA" id="ARBA00022448"/>
    </source>
</evidence>
<keyword evidence="8 10" id="KW-0811">Translocation</keyword>
<feature type="transmembrane region" description="Helical" evidence="10">
    <location>
        <begin position="53"/>
        <end position="73"/>
    </location>
</feature>
<evidence type="ECO:0000256" key="8">
    <source>
        <dbReference type="ARBA" id="ARBA00023010"/>
    </source>
</evidence>
<dbReference type="GO" id="GO:0043952">
    <property type="term" value="P:protein transport by the Sec complex"/>
    <property type="evidence" value="ECO:0007669"/>
    <property type="project" value="TreeGrafter"/>
</dbReference>
<keyword evidence="13" id="KW-1185">Reference proteome</keyword>
<dbReference type="AlphaFoldDB" id="A0AAW9PY93"/>
<dbReference type="PANTHER" id="PTHR34182:SF1">
    <property type="entry name" value="PROTEIN-EXPORT MEMBRANE PROTEIN SECG"/>
    <property type="match status" value="1"/>
</dbReference>
<proteinExistence type="inferred from homology"/>
<gene>
    <name evidence="12" type="primary">secG</name>
    <name evidence="12" type="ORF">V2H45_22185</name>
</gene>
<dbReference type="GO" id="GO:0065002">
    <property type="term" value="P:intracellular protein transmembrane transport"/>
    <property type="evidence" value="ECO:0007669"/>
    <property type="project" value="TreeGrafter"/>
</dbReference>
<evidence type="ECO:0000256" key="2">
    <source>
        <dbReference type="ARBA" id="ARBA00008445"/>
    </source>
</evidence>
<comment type="function">
    <text evidence="10">Involved in protein export. Participates in an early event of protein translocation.</text>
</comment>
<evidence type="ECO:0000256" key="1">
    <source>
        <dbReference type="ARBA" id="ARBA00004651"/>
    </source>
</evidence>
<keyword evidence="3 10" id="KW-0813">Transport</keyword>
<dbReference type="EMBL" id="JAZBJZ010000134">
    <property type="protein sequence ID" value="MEE3719457.1"/>
    <property type="molecule type" value="Genomic_DNA"/>
</dbReference>
<evidence type="ECO:0000256" key="5">
    <source>
        <dbReference type="ARBA" id="ARBA00022692"/>
    </source>
</evidence>
<comment type="caution">
    <text evidence="12">The sequence shown here is derived from an EMBL/GenBank/DDBJ whole genome shotgun (WGS) entry which is preliminary data.</text>
</comment>
<comment type="caution">
    <text evidence="10">Lacks conserved residue(s) required for the propagation of feature annotation.</text>
</comment>
<dbReference type="Pfam" id="PF03840">
    <property type="entry name" value="SecG"/>
    <property type="match status" value="1"/>
</dbReference>
<keyword evidence="9 10" id="KW-0472">Membrane</keyword>
<sequence length="134" mass="13660">MYTSIKIVWAVIAASLIFLVLLHSPKGDGLGGIGGQAQLFSSTKSAETTLNRVTWALTVLFLALTVILSGGWISPASIANPAVVPGNSAKPTKANPAATTAPAIPVPQTLPSETPSETPSAAPTTKPSETPSEK</sequence>
<reference evidence="12" key="1">
    <citation type="submission" date="2024-01" db="EMBL/GenBank/DDBJ databases">
        <title>Bank of Algae and Cyanobacteria of the Azores (BACA) strain genomes.</title>
        <authorList>
            <person name="Luz R."/>
            <person name="Cordeiro R."/>
            <person name="Fonseca A."/>
            <person name="Goncalves V."/>
        </authorList>
    </citation>
    <scope>NUCLEOTIDE SEQUENCE</scope>
    <source>
        <strain evidence="12">BACA0141</strain>
    </source>
</reference>
<dbReference type="Proteomes" id="UP001333818">
    <property type="component" value="Unassembled WGS sequence"/>
</dbReference>
<evidence type="ECO:0000256" key="6">
    <source>
        <dbReference type="ARBA" id="ARBA00022927"/>
    </source>
</evidence>